<dbReference type="GO" id="GO:0031418">
    <property type="term" value="F:L-ascorbic acid binding"/>
    <property type="evidence" value="ECO:0007669"/>
    <property type="project" value="InterPro"/>
</dbReference>
<dbReference type="Gene3D" id="2.60.120.620">
    <property type="entry name" value="q2cbj1_9rhob like domain"/>
    <property type="match status" value="1"/>
</dbReference>
<dbReference type="EMBL" id="CAEZZV010000135">
    <property type="protein sequence ID" value="CAB4784006.1"/>
    <property type="molecule type" value="Genomic_DNA"/>
</dbReference>
<keyword evidence="3" id="KW-0560">Oxidoreductase</keyword>
<accession>A0A6J6WKG1</accession>
<reference evidence="5" key="1">
    <citation type="submission" date="2020-05" db="EMBL/GenBank/DDBJ databases">
        <authorList>
            <person name="Chiriac C."/>
            <person name="Salcher M."/>
            <person name="Ghai R."/>
            <person name="Kavagutti S V."/>
        </authorList>
    </citation>
    <scope>NUCLEOTIDE SEQUENCE</scope>
</reference>
<feature type="domain" description="Prolyl 4-hydroxylase alpha subunit" evidence="4">
    <location>
        <begin position="100"/>
        <end position="262"/>
    </location>
</feature>
<dbReference type="SMART" id="SM00702">
    <property type="entry name" value="P4Hc"/>
    <property type="match status" value="1"/>
</dbReference>
<dbReference type="AlphaFoldDB" id="A0A6J6WKG1"/>
<dbReference type="GO" id="GO:0051213">
    <property type="term" value="F:dioxygenase activity"/>
    <property type="evidence" value="ECO:0007669"/>
    <property type="project" value="UniProtKB-KW"/>
</dbReference>
<name>A0A6J6WKG1_9ZZZZ</name>
<dbReference type="GO" id="GO:0016705">
    <property type="term" value="F:oxidoreductase activity, acting on paired donors, with incorporation or reduction of molecular oxygen"/>
    <property type="evidence" value="ECO:0007669"/>
    <property type="project" value="InterPro"/>
</dbReference>
<keyword evidence="2" id="KW-0223">Dioxygenase</keyword>
<dbReference type="GO" id="GO:0005506">
    <property type="term" value="F:iron ion binding"/>
    <property type="evidence" value="ECO:0007669"/>
    <property type="project" value="InterPro"/>
</dbReference>
<evidence type="ECO:0000259" key="4">
    <source>
        <dbReference type="SMART" id="SM00702"/>
    </source>
</evidence>
<dbReference type="InterPro" id="IPR006620">
    <property type="entry name" value="Pro_4_hyd_alph"/>
</dbReference>
<organism evidence="5">
    <name type="scientific">freshwater metagenome</name>
    <dbReference type="NCBI Taxonomy" id="449393"/>
    <lineage>
        <taxon>unclassified sequences</taxon>
        <taxon>metagenomes</taxon>
        <taxon>ecological metagenomes</taxon>
    </lineage>
</organism>
<evidence type="ECO:0000256" key="2">
    <source>
        <dbReference type="ARBA" id="ARBA00022964"/>
    </source>
</evidence>
<comment type="cofactor">
    <cofactor evidence="1">
        <name>L-ascorbate</name>
        <dbReference type="ChEBI" id="CHEBI:38290"/>
    </cofactor>
</comment>
<evidence type="ECO:0000256" key="3">
    <source>
        <dbReference type="ARBA" id="ARBA00023002"/>
    </source>
</evidence>
<evidence type="ECO:0000313" key="5">
    <source>
        <dbReference type="EMBL" id="CAB4784006.1"/>
    </source>
</evidence>
<sequence>MGVNTAGPAGAVVITALSTSMTRALGLADPHAVMTTTKPKASPVRYRLDNFNSTFEGYESAGPIVRGLAGRLRAMTTDLERILGYLGAQDNEGEMIEVGPELVALPFWTPDMCSAIIHAAEAAGGFEPEPHDPVPGHEVSLATISPRLYENLMVDLGERIWPQLQEKWPLIDYCGLRDAFVIKYSMDTQTELRLHHDIAQVSGSVKLNDSYTGAELSFPQQGFTNSDLAVGSLLVWPSLVTHPHQSLALTSGVKYSLTLWFEIPEQYN</sequence>
<protein>
    <submittedName>
        <fullName evidence="5">Unannotated protein</fullName>
    </submittedName>
</protein>
<proteinExistence type="predicted"/>
<evidence type="ECO:0000256" key="1">
    <source>
        <dbReference type="ARBA" id="ARBA00001961"/>
    </source>
</evidence>
<gene>
    <name evidence="5" type="ORF">UFOPK2921_01034</name>
</gene>